<reference evidence="2" key="1">
    <citation type="journal article" date="2023" name="Front. Plant Sci.">
        <title>Chromosomal-level genome assembly of Melastoma candidum provides insights into trichome evolution.</title>
        <authorList>
            <person name="Zhong Y."/>
            <person name="Wu W."/>
            <person name="Sun C."/>
            <person name="Zou P."/>
            <person name="Liu Y."/>
            <person name="Dai S."/>
            <person name="Zhou R."/>
        </authorList>
    </citation>
    <scope>NUCLEOTIDE SEQUENCE [LARGE SCALE GENOMIC DNA]</scope>
</reference>
<proteinExistence type="predicted"/>
<gene>
    <name evidence="1" type="ORF">MLD38_002045</name>
</gene>
<dbReference type="Proteomes" id="UP001057402">
    <property type="component" value="Chromosome 1"/>
</dbReference>
<accession>A0ACB9SII0</accession>
<protein>
    <submittedName>
        <fullName evidence="1">Uncharacterized protein</fullName>
    </submittedName>
</protein>
<sequence length="1265" mass="138571">MAAYERQPLKKRRLYEPSSPPPPPADEELRPPSPPPGRPNRPDGPAPAATPSPPEEMSQEEVISKRRNRGEIRCVYECYKRVRSFVATEEGRRSPELELAYLSLISASKGCLSVQRVVADLIPRYASHCPSALEAAVKSMFGIHDSNVERISKGQDADGVAFLTVQACILGLVDICCAAASSESPNCPSVRETCGAVFQNVLMFFVSLLGGRSLVEILDPENFVVPDSESTFSDMKMELLDHEDCPLIRLDKLRRLCLLRILFARPKNILEACFNILSTPTAEGSHFFLRQVLSKLDDDEMASSMVNSSDRPMLSTGSVGTSNDGIEFRKFSLSEGNHNGSRGPPRDCLLGLVIARNPTVGNWVLRKYKKLKMMAASKVVSEILSALRQCLDTLPETVKLESGQATSDEEHSGPASTCLPSMRHGLSNQYADADREFIGGSASFSGDASQQHLRFNGSAVINESDPNYNMKAPNGMCLTSRSGLENTNHCSLPGLSSRALDGLEQKPSNGTVTNYSASRRDNYPRRNSTCQVSWYIDGDSASMEIFSASKQLWLGYMGPNVFEAHVRYEVERFGPVESYFFHPRKGFALVEYRSIIDTVKARDNMRRHLPWRVRFMDSGMGTKGIINGVAVGYSTFVYVGNILNQGAKDEIIHETKKVIPKGPYMATDLFYEGAVLLEFETPEDAAAVIAHLRQHRRKMIRCTPPPPINLPVAHMDHPRSVSTSFKHDDRASIPANHISNAMVESPHSQKMSESPADSQTRISQQLVSLISLLSAKYCIANWNAPTYREEDNFSSSSILIYNSKMDFSQITDDEVLSICRLAIDNIGRVLRVSRTNMQGGCGWLVDCGSLNAATTLLRNLRGCPGVFFQIEYSPADKHVAPVNVKSEKIPAGLTSPAFRPAGANAAQATTPFQPSWPASACSNNNNMADTAQGSRIISGPDARPWVHQMPNYEIQSAPGSIPTAVPSQCPNMQPQAVPGTPFLQRAYPPSGAWDVRAPNAHLPLKPISPGKLPNNFQNGVVSAPYIQPCVPPSTQVSGSVIRSDQTFPQMPSAVPSQPPHDGIPPPFQPGFPPLPQPHPPLAPPPPSSPPPPPPPPPPPSQPSSEYSNDVSLKDGLEYLWRGELCKGGVHYCTVNASRINSDKCKYLKSAPEPTEWPVKLDMTKRTDFRHVKSTFTSTPSHRREVCQLIPSSAADCKGFSNFISYLKQRECAGVIKIPSANSMWPRLLFILPYSQDVCSMLSVAPSSTDCLLALVVPKDTNSEGT</sequence>
<keyword evidence="2" id="KW-1185">Reference proteome</keyword>
<organism evidence="1 2">
    <name type="scientific">Melastoma candidum</name>
    <dbReference type="NCBI Taxonomy" id="119954"/>
    <lineage>
        <taxon>Eukaryota</taxon>
        <taxon>Viridiplantae</taxon>
        <taxon>Streptophyta</taxon>
        <taxon>Embryophyta</taxon>
        <taxon>Tracheophyta</taxon>
        <taxon>Spermatophyta</taxon>
        <taxon>Magnoliopsida</taxon>
        <taxon>eudicotyledons</taxon>
        <taxon>Gunneridae</taxon>
        <taxon>Pentapetalae</taxon>
        <taxon>rosids</taxon>
        <taxon>malvids</taxon>
        <taxon>Myrtales</taxon>
        <taxon>Melastomataceae</taxon>
        <taxon>Melastomatoideae</taxon>
        <taxon>Melastomateae</taxon>
        <taxon>Melastoma</taxon>
    </lineage>
</organism>
<dbReference type="EMBL" id="CM042880">
    <property type="protein sequence ID" value="KAI4389871.1"/>
    <property type="molecule type" value="Genomic_DNA"/>
</dbReference>
<evidence type="ECO:0000313" key="1">
    <source>
        <dbReference type="EMBL" id="KAI4389871.1"/>
    </source>
</evidence>
<comment type="caution">
    <text evidence="1">The sequence shown here is derived from an EMBL/GenBank/DDBJ whole genome shotgun (WGS) entry which is preliminary data.</text>
</comment>
<name>A0ACB9SII0_9MYRT</name>
<evidence type="ECO:0000313" key="2">
    <source>
        <dbReference type="Proteomes" id="UP001057402"/>
    </source>
</evidence>